<feature type="binding site" evidence="12">
    <location>
        <position position="250"/>
    </location>
    <ligand>
        <name>K(+)</name>
        <dbReference type="ChEBI" id="CHEBI:29103"/>
    </ligand>
</feature>
<keyword evidence="15" id="KW-1185">Reference proteome</keyword>
<name>A0A3M8KAQ9_9CORY</name>
<dbReference type="RefSeq" id="WP_123047658.1">
    <property type="nucleotide sequence ID" value="NZ_PTJO01000003.1"/>
</dbReference>
<feature type="binding site" evidence="12">
    <location>
        <position position="186"/>
    </location>
    <ligand>
        <name>ATP</name>
        <dbReference type="ChEBI" id="CHEBI:30616"/>
    </ligand>
</feature>
<proteinExistence type="inferred from homology"/>
<keyword evidence="5 12" id="KW-0479">Metal-binding</keyword>
<comment type="cofactor">
    <cofactor evidence="12">
        <name>Mg(2+)</name>
        <dbReference type="ChEBI" id="CHEBI:18420"/>
    </cofactor>
    <text evidence="12">Requires a divalent cation, most likely magnesium in vivo, as an electrophilic catalyst to aid phosphoryl group transfer. It is the chelate of the metal and the nucleotide that is the actual substrate.</text>
</comment>
<evidence type="ECO:0000313" key="15">
    <source>
        <dbReference type="Proteomes" id="UP000266975"/>
    </source>
</evidence>
<feature type="binding site" evidence="12">
    <location>
        <position position="252"/>
    </location>
    <ligand>
        <name>K(+)</name>
        <dbReference type="ChEBI" id="CHEBI:29103"/>
    </ligand>
</feature>
<dbReference type="EC" id="2.7.1.15" evidence="2 12"/>
<comment type="caution">
    <text evidence="12">Lacks conserved residue(s) required for the propagation of feature annotation.</text>
</comment>
<evidence type="ECO:0000256" key="12">
    <source>
        <dbReference type="HAMAP-Rule" id="MF_01987"/>
    </source>
</evidence>
<feature type="binding site" evidence="12">
    <location>
        <begin position="224"/>
        <end position="229"/>
    </location>
    <ligand>
        <name>ATP</name>
        <dbReference type="ChEBI" id="CHEBI:30616"/>
    </ligand>
</feature>
<dbReference type="InterPro" id="IPR029056">
    <property type="entry name" value="Ribokinase-like"/>
</dbReference>
<dbReference type="CDD" id="cd01174">
    <property type="entry name" value="ribokinase"/>
    <property type="match status" value="1"/>
</dbReference>
<keyword evidence="6 12" id="KW-0547">Nucleotide-binding</keyword>
<keyword evidence="4 12" id="KW-0808">Transferase</keyword>
<dbReference type="GO" id="GO:0046872">
    <property type="term" value="F:metal ion binding"/>
    <property type="evidence" value="ECO:0007669"/>
    <property type="project" value="UniProtKB-KW"/>
</dbReference>
<comment type="catalytic activity">
    <reaction evidence="12">
        <text>D-ribose + ATP = D-ribose 5-phosphate + ADP + H(+)</text>
        <dbReference type="Rhea" id="RHEA:13697"/>
        <dbReference type="ChEBI" id="CHEBI:15378"/>
        <dbReference type="ChEBI" id="CHEBI:30616"/>
        <dbReference type="ChEBI" id="CHEBI:47013"/>
        <dbReference type="ChEBI" id="CHEBI:78346"/>
        <dbReference type="ChEBI" id="CHEBI:456216"/>
        <dbReference type="EC" id="2.7.1.15"/>
    </reaction>
</comment>
<dbReference type="GO" id="GO:0004747">
    <property type="term" value="F:ribokinase activity"/>
    <property type="evidence" value="ECO:0007669"/>
    <property type="project" value="UniProtKB-UniRule"/>
</dbReference>
<dbReference type="AlphaFoldDB" id="A0A3M8KAQ9"/>
<comment type="caution">
    <text evidence="14">The sequence shown here is derived from an EMBL/GenBank/DDBJ whole genome shotgun (WGS) entry which is preliminary data.</text>
</comment>
<keyword evidence="8 12" id="KW-0067">ATP-binding</keyword>
<dbReference type="Proteomes" id="UP000266975">
    <property type="component" value="Unassembled WGS sequence"/>
</dbReference>
<comment type="subcellular location">
    <subcellularLocation>
        <location evidence="12">Cytoplasm</location>
    </subcellularLocation>
</comment>
<dbReference type="InterPro" id="IPR002173">
    <property type="entry name" value="Carboh/pur_kinase_PfkB_CS"/>
</dbReference>
<evidence type="ECO:0000259" key="13">
    <source>
        <dbReference type="Pfam" id="PF00294"/>
    </source>
</evidence>
<feature type="binding site" evidence="12">
    <location>
        <begin position="255"/>
        <end position="256"/>
    </location>
    <ligand>
        <name>ATP</name>
        <dbReference type="ChEBI" id="CHEBI:30616"/>
    </ligand>
</feature>
<organism evidence="14 15">
    <name type="scientific">Corynebacterium alimapuense</name>
    <dbReference type="NCBI Taxonomy" id="1576874"/>
    <lineage>
        <taxon>Bacteria</taxon>
        <taxon>Bacillati</taxon>
        <taxon>Actinomycetota</taxon>
        <taxon>Actinomycetes</taxon>
        <taxon>Mycobacteriales</taxon>
        <taxon>Corynebacteriaceae</taxon>
        <taxon>Corynebacterium</taxon>
    </lineage>
</organism>
<feature type="binding site" evidence="12">
    <location>
        <position position="297"/>
    </location>
    <ligand>
        <name>K(+)</name>
        <dbReference type="ChEBI" id="CHEBI:29103"/>
    </ligand>
</feature>
<keyword evidence="10 12" id="KW-0630">Potassium</keyword>
<dbReference type="GO" id="GO:0005524">
    <property type="term" value="F:ATP binding"/>
    <property type="evidence" value="ECO:0007669"/>
    <property type="project" value="UniProtKB-UniRule"/>
</dbReference>
<evidence type="ECO:0000256" key="5">
    <source>
        <dbReference type="ARBA" id="ARBA00022723"/>
    </source>
</evidence>
<feature type="binding site" evidence="12">
    <location>
        <position position="292"/>
    </location>
    <ligand>
        <name>K(+)</name>
        <dbReference type="ChEBI" id="CHEBI:29103"/>
    </ligand>
</feature>
<keyword evidence="7 12" id="KW-0418">Kinase</keyword>
<dbReference type="GO" id="GO:0005829">
    <property type="term" value="C:cytosol"/>
    <property type="evidence" value="ECO:0007669"/>
    <property type="project" value="TreeGrafter"/>
</dbReference>
<comment type="subunit">
    <text evidence="12">Homodimer.</text>
</comment>
<feature type="binding site" evidence="12">
    <location>
        <position position="295"/>
    </location>
    <ligand>
        <name>K(+)</name>
        <dbReference type="ChEBI" id="CHEBI:29103"/>
    </ligand>
</feature>
<feature type="active site" description="Proton acceptor" evidence="12">
    <location>
        <position position="256"/>
    </location>
</feature>
<comment type="pathway">
    <text evidence="12">Carbohydrate metabolism; D-ribose degradation; D-ribose 5-phosphate from beta-D-ribopyranose: step 2/2.</text>
</comment>
<feature type="binding site" evidence="12">
    <location>
        <position position="301"/>
    </location>
    <ligand>
        <name>K(+)</name>
        <dbReference type="ChEBI" id="CHEBI:29103"/>
    </ligand>
</feature>
<comment type="similarity">
    <text evidence="12">Belongs to the carbohydrate kinase PfkB family. Ribokinase subfamily.</text>
</comment>
<evidence type="ECO:0000256" key="10">
    <source>
        <dbReference type="ARBA" id="ARBA00022958"/>
    </source>
</evidence>
<evidence type="ECO:0000256" key="2">
    <source>
        <dbReference type="ARBA" id="ARBA00012035"/>
    </source>
</evidence>
<dbReference type="UniPathway" id="UPA00916">
    <property type="reaction ID" value="UER00889"/>
</dbReference>
<evidence type="ECO:0000256" key="6">
    <source>
        <dbReference type="ARBA" id="ARBA00022741"/>
    </source>
</evidence>
<evidence type="ECO:0000256" key="1">
    <source>
        <dbReference type="ARBA" id="ARBA00005380"/>
    </source>
</evidence>
<keyword evidence="12" id="KW-0963">Cytoplasm</keyword>
<feature type="binding site" evidence="12">
    <location>
        <position position="256"/>
    </location>
    <ligand>
        <name>substrate</name>
    </ligand>
</feature>
<dbReference type="Gene3D" id="3.40.1190.20">
    <property type="match status" value="1"/>
</dbReference>
<feature type="binding site" evidence="12">
    <location>
        <begin position="17"/>
        <end position="19"/>
    </location>
    <ligand>
        <name>substrate</name>
    </ligand>
</feature>
<sequence>MTTQDSTCQIVVVGSINADLTVRVGRHPLPGETLLGTGGEVTAGGKGANQAVAAALQGASVALVGAVGNDPYAAPATEFLCSSGVEMSAVSTVKETTGLAVISVSEDGENSIVVVPGANATVDATAVAAHKKLIADADIVLLQGEIPADGFAQAVKLATGRVVVNLAPVIPVDRAALLHADPIMANEHEAGLILQQLGIMAASEDPQDLAQGLLDAGFRSVVLTLGGAGALVAQGTQLITIPTPKVSVVDTTGAGDAFAGAFVAELLSGTDKQGGANLVAAAQQAARVGAFAVTSRGAQVSYPGLHDQLPAID</sequence>
<evidence type="ECO:0000256" key="11">
    <source>
        <dbReference type="ARBA" id="ARBA00023277"/>
    </source>
</evidence>
<dbReference type="InterPro" id="IPR002139">
    <property type="entry name" value="Ribo/fructo_kinase"/>
</dbReference>
<feature type="binding site" evidence="12">
    <location>
        <begin position="45"/>
        <end position="49"/>
    </location>
    <ligand>
        <name>substrate</name>
    </ligand>
</feature>
<dbReference type="PROSITE" id="PS00584">
    <property type="entry name" value="PFKB_KINASES_2"/>
    <property type="match status" value="1"/>
</dbReference>
<evidence type="ECO:0000256" key="7">
    <source>
        <dbReference type="ARBA" id="ARBA00022777"/>
    </source>
</evidence>
<dbReference type="PRINTS" id="PR00990">
    <property type="entry name" value="RIBOKINASE"/>
</dbReference>
<protein>
    <recommendedName>
        <fullName evidence="3 12">Ribokinase</fullName>
        <shortName evidence="12">RK</shortName>
        <ecNumber evidence="2 12">2.7.1.15</ecNumber>
    </recommendedName>
</protein>
<keyword evidence="9 12" id="KW-0460">Magnesium</keyword>
<reference evidence="14 15" key="1">
    <citation type="submission" date="2018-02" db="EMBL/GenBank/DDBJ databases">
        <title>Corynebacterium alimpuense sp. nov., a marine obligate actinomycete isolated from sediments of Valparaiso bay, Chile.</title>
        <authorList>
            <person name="Claverias F."/>
            <person name="Gonzales-Siles L."/>
            <person name="Salva-Serra F."/>
            <person name="Inganaes E."/>
            <person name="Molin K."/>
            <person name="Cumsille A."/>
            <person name="Undabarrena A."/>
            <person name="Couve E."/>
            <person name="Moore E.R.B."/>
            <person name="Gomila M."/>
            <person name="Camara B."/>
        </authorList>
    </citation>
    <scope>NUCLEOTIDE SEQUENCE [LARGE SCALE GENOMIC DNA]</scope>
    <source>
        <strain evidence="14 15">CCUG 69366</strain>
    </source>
</reference>
<dbReference type="EMBL" id="PTJO01000003">
    <property type="protein sequence ID" value="RNE49612.1"/>
    <property type="molecule type" value="Genomic_DNA"/>
</dbReference>
<evidence type="ECO:0000256" key="8">
    <source>
        <dbReference type="ARBA" id="ARBA00022840"/>
    </source>
</evidence>
<evidence type="ECO:0000256" key="4">
    <source>
        <dbReference type="ARBA" id="ARBA00022679"/>
    </source>
</evidence>
<evidence type="ECO:0000313" key="14">
    <source>
        <dbReference type="EMBL" id="RNE49612.1"/>
    </source>
</evidence>
<evidence type="ECO:0000256" key="9">
    <source>
        <dbReference type="ARBA" id="ARBA00022842"/>
    </source>
</evidence>
<dbReference type="GO" id="GO:0019303">
    <property type="term" value="P:D-ribose catabolic process"/>
    <property type="evidence" value="ECO:0007669"/>
    <property type="project" value="UniProtKB-UniRule"/>
</dbReference>
<gene>
    <name evidence="12" type="primary">rbsK</name>
    <name evidence="14" type="ORF">C5L39_04520</name>
</gene>
<comment type="activity regulation">
    <text evidence="12">Activated by a monovalent cation that binds near, but not in, the active site. The most likely occupant of the site in vivo is potassium. Ion binding induces a conformational change that may alter substrate affinity.</text>
</comment>
<evidence type="ECO:0000256" key="3">
    <source>
        <dbReference type="ARBA" id="ARBA00016943"/>
    </source>
</evidence>
<comment type="similarity">
    <text evidence="1">Belongs to the carbohydrate kinase pfkB family.</text>
</comment>
<comment type="function">
    <text evidence="12">Catalyzes the phosphorylation of ribose at O-5 in a reaction requiring ATP and magnesium. The resulting D-ribose-5-phosphate can then be used either for sythesis of nucleotides, histidine, and tryptophan, or as a component of the pentose phosphate pathway.</text>
</comment>
<dbReference type="OrthoDB" id="9775849at2"/>
<dbReference type="InterPro" id="IPR011877">
    <property type="entry name" value="Ribokinase"/>
</dbReference>
<dbReference type="Pfam" id="PF00294">
    <property type="entry name" value="PfkB"/>
    <property type="match status" value="1"/>
</dbReference>
<dbReference type="PANTHER" id="PTHR10584:SF166">
    <property type="entry name" value="RIBOKINASE"/>
    <property type="match status" value="1"/>
</dbReference>
<accession>A0A3M8KAQ9</accession>
<feature type="domain" description="Carbohydrate kinase PfkB" evidence="13">
    <location>
        <begin position="10"/>
        <end position="303"/>
    </location>
</feature>
<dbReference type="HAMAP" id="MF_01987">
    <property type="entry name" value="Ribokinase"/>
    <property type="match status" value="1"/>
</dbReference>
<dbReference type="PANTHER" id="PTHR10584">
    <property type="entry name" value="SUGAR KINASE"/>
    <property type="match status" value="1"/>
</dbReference>
<feature type="binding site" evidence="12">
    <location>
        <position position="145"/>
    </location>
    <ligand>
        <name>substrate</name>
    </ligand>
</feature>
<dbReference type="SUPFAM" id="SSF53613">
    <property type="entry name" value="Ribokinase-like"/>
    <property type="match status" value="1"/>
</dbReference>
<keyword evidence="11 12" id="KW-0119">Carbohydrate metabolism</keyword>
<dbReference type="InterPro" id="IPR011611">
    <property type="entry name" value="PfkB_dom"/>
</dbReference>